<reference evidence="1 2" key="2">
    <citation type="submission" date="2018-11" db="EMBL/GenBank/DDBJ databases">
        <authorList>
            <consortium name="Pathogen Informatics"/>
        </authorList>
    </citation>
    <scope>NUCLEOTIDE SEQUENCE [LARGE SCALE GENOMIC DNA]</scope>
    <source>
        <strain evidence="1 2">MHpl1</strain>
    </source>
</reference>
<dbReference type="InterPro" id="IPR053124">
    <property type="entry name" value="Notch_signaling_modulators"/>
</dbReference>
<dbReference type="GO" id="GO:0045747">
    <property type="term" value="P:positive regulation of Notch signaling pathway"/>
    <property type="evidence" value="ECO:0007669"/>
    <property type="project" value="TreeGrafter"/>
</dbReference>
<dbReference type="EMBL" id="UZAF01016160">
    <property type="protein sequence ID" value="VDO22051.1"/>
    <property type="molecule type" value="Genomic_DNA"/>
</dbReference>
<dbReference type="AlphaFoldDB" id="A0A0N4W2J6"/>
<dbReference type="OrthoDB" id="5810033at2759"/>
<keyword evidence="2" id="KW-1185">Reference proteome</keyword>
<proteinExistence type="predicted"/>
<gene>
    <name evidence="1" type="ORF">HPLM_LOCUS3946</name>
</gene>
<evidence type="ECO:0000313" key="1">
    <source>
        <dbReference type="EMBL" id="VDO22051.1"/>
    </source>
</evidence>
<dbReference type="GO" id="GO:0005112">
    <property type="term" value="F:Notch binding"/>
    <property type="evidence" value="ECO:0007669"/>
    <property type="project" value="TreeGrafter"/>
</dbReference>
<dbReference type="Proteomes" id="UP000268014">
    <property type="component" value="Unassembled WGS sequence"/>
</dbReference>
<dbReference type="PANTHER" id="PTHR35015:SF2">
    <property type="entry name" value="DELTA AND OSM-11 HOMOLOG PROTEIN 1"/>
    <property type="match status" value="1"/>
</dbReference>
<accession>A0A0N4W2J6</accession>
<reference evidence="3" key="1">
    <citation type="submission" date="2017-02" db="UniProtKB">
        <authorList>
            <consortium name="WormBaseParasite"/>
        </authorList>
    </citation>
    <scope>IDENTIFICATION</scope>
</reference>
<organism evidence="3">
    <name type="scientific">Haemonchus placei</name>
    <name type="common">Barber's pole worm</name>
    <dbReference type="NCBI Taxonomy" id="6290"/>
    <lineage>
        <taxon>Eukaryota</taxon>
        <taxon>Metazoa</taxon>
        <taxon>Ecdysozoa</taxon>
        <taxon>Nematoda</taxon>
        <taxon>Chromadorea</taxon>
        <taxon>Rhabditida</taxon>
        <taxon>Rhabditina</taxon>
        <taxon>Rhabditomorpha</taxon>
        <taxon>Strongyloidea</taxon>
        <taxon>Trichostrongylidae</taxon>
        <taxon>Haemonchus</taxon>
    </lineage>
</organism>
<evidence type="ECO:0000313" key="3">
    <source>
        <dbReference type="WBParaSite" id="HPLM_0000395401-mRNA-1"/>
    </source>
</evidence>
<protein>
    <submittedName>
        <fullName evidence="3">PDGF_2 domain-containing protein</fullName>
    </submittedName>
</protein>
<dbReference type="GO" id="GO:0005615">
    <property type="term" value="C:extracellular space"/>
    <property type="evidence" value="ECO:0007669"/>
    <property type="project" value="TreeGrafter"/>
</dbReference>
<evidence type="ECO:0000313" key="2">
    <source>
        <dbReference type="Proteomes" id="UP000268014"/>
    </source>
</evidence>
<name>A0A0N4W2J6_HAEPC</name>
<sequence>MSDEQSDPFQQFYDALPDLERMLAGIRERPWKHMNLPLLVLLLIPIFSVTLCQERREFLSLPEEEEEEDDEDGLVELHEKFSNKETVLDKGEYCAVYRLNYDYFCHGIWTGEKLSTHSHHLSRIKKFCPTYKHHCIDPVSRKRKSKRRKHSKKARLERKIRRMSYGEILDELERIVPCTPECTYPHCTHECKCNYDYPIMQRICNPPAFSEFQGACSICLCS</sequence>
<dbReference type="PANTHER" id="PTHR35015">
    <property type="entry name" value="PROTEIN CBR-OSM-7-RELATED"/>
    <property type="match status" value="1"/>
</dbReference>
<dbReference type="WBParaSite" id="HPLM_0000395401-mRNA-1">
    <property type="protein sequence ID" value="HPLM_0000395401-mRNA-1"/>
    <property type="gene ID" value="HPLM_0000395401"/>
</dbReference>